<dbReference type="Proteomes" id="UP000256690">
    <property type="component" value="Unassembled WGS sequence"/>
</dbReference>
<dbReference type="RefSeq" id="XP_026603030.1">
    <property type="nucleotide sequence ID" value="XM_026748726.1"/>
</dbReference>
<dbReference type="AlphaFoldDB" id="A0A3D8RRY5"/>
<dbReference type="OrthoDB" id="891726at2759"/>
<feature type="region of interest" description="Disordered" evidence="1">
    <location>
        <begin position="1"/>
        <end position="33"/>
    </location>
</feature>
<sequence>MATPSAIPIITGPRDASEEPPSAADSTAPSHKLPAPKFQLQIHDLRHPASQFFLTTIPDLASTLETALCAIIQNLYTPPTPETVAGAGTPAASGKKRKHPPTFKPSIPPTRSVTVLLRDIGGVAYTTGKDLDNDHKEIHISLAYIQHCRTKADPLAEIVGVLTHELVHCYQYAAPRATVDGKPDDSTPRAPGGLVEGVADFVRLKAGLSPPHWTRPTSAKERPEKWDSGYQHTAYFLAWLEDVRVGRGAIGLLNDRLCRVGYVGKGKSKEGAVDAEGKKRHSFWAALYGATIEELWDDYGSWLDGSGGHGDWEDEIVNPCET</sequence>
<feature type="region of interest" description="Disordered" evidence="1">
    <location>
        <begin position="81"/>
        <end position="108"/>
    </location>
</feature>
<dbReference type="EMBL" id="PVWQ01000007">
    <property type="protein sequence ID" value="RDW76718.1"/>
    <property type="molecule type" value="Genomic_DNA"/>
</dbReference>
<evidence type="ECO:0000256" key="1">
    <source>
        <dbReference type="SAM" id="MobiDB-lite"/>
    </source>
</evidence>
<protein>
    <recommendedName>
        <fullName evidence="4">PBSP domain protein</fullName>
    </recommendedName>
</protein>
<evidence type="ECO:0008006" key="4">
    <source>
        <dbReference type="Google" id="ProtNLM"/>
    </source>
</evidence>
<comment type="caution">
    <text evidence="2">The sequence shown here is derived from an EMBL/GenBank/DDBJ whole genome shotgun (WGS) entry which is preliminary data.</text>
</comment>
<dbReference type="InterPro" id="IPR007541">
    <property type="entry name" value="Uncharacterised_BSP"/>
</dbReference>
<evidence type="ECO:0000313" key="3">
    <source>
        <dbReference type="Proteomes" id="UP000256690"/>
    </source>
</evidence>
<dbReference type="PANTHER" id="PTHR33321:SF12">
    <property type="entry name" value="PLANT BASIC SECRETORY PROTEIN (BSP) FAMILY PROTEIN"/>
    <property type="match status" value="1"/>
</dbReference>
<organism evidence="2 3">
    <name type="scientific">Aspergillus mulundensis</name>
    <dbReference type="NCBI Taxonomy" id="1810919"/>
    <lineage>
        <taxon>Eukaryota</taxon>
        <taxon>Fungi</taxon>
        <taxon>Dikarya</taxon>
        <taxon>Ascomycota</taxon>
        <taxon>Pezizomycotina</taxon>
        <taxon>Eurotiomycetes</taxon>
        <taxon>Eurotiomycetidae</taxon>
        <taxon>Eurotiales</taxon>
        <taxon>Aspergillaceae</taxon>
        <taxon>Aspergillus</taxon>
        <taxon>Aspergillus subgen. Nidulantes</taxon>
    </lineage>
</organism>
<evidence type="ECO:0000313" key="2">
    <source>
        <dbReference type="EMBL" id="RDW76718.1"/>
    </source>
</evidence>
<dbReference type="PANTHER" id="PTHR33321">
    <property type="match status" value="1"/>
</dbReference>
<dbReference type="GeneID" id="38117080"/>
<keyword evidence="3" id="KW-1185">Reference proteome</keyword>
<dbReference type="Pfam" id="PF04450">
    <property type="entry name" value="BSP"/>
    <property type="match status" value="1"/>
</dbReference>
<reference evidence="2 3" key="1">
    <citation type="journal article" date="2018" name="IMA Fungus">
        <title>IMA Genome-F 9: Draft genome sequence of Annulohypoxylon stygium, Aspergillus mulundensis, Berkeleyomyces basicola (syn. Thielaviopsis basicola), Ceratocystis smalleyi, two Cercospora beticola strains, Coleophoma cylindrospora, Fusarium fracticaudum, Phialophora cf. hyalina, and Morchella septimelata.</title>
        <authorList>
            <person name="Wingfield B.D."/>
            <person name="Bills G.F."/>
            <person name="Dong Y."/>
            <person name="Huang W."/>
            <person name="Nel W.J."/>
            <person name="Swalarsk-Parry B.S."/>
            <person name="Vaghefi N."/>
            <person name="Wilken P.M."/>
            <person name="An Z."/>
            <person name="de Beer Z.W."/>
            <person name="De Vos L."/>
            <person name="Chen L."/>
            <person name="Duong T.A."/>
            <person name="Gao Y."/>
            <person name="Hammerbacher A."/>
            <person name="Kikkert J.R."/>
            <person name="Li Y."/>
            <person name="Li H."/>
            <person name="Li K."/>
            <person name="Li Q."/>
            <person name="Liu X."/>
            <person name="Ma X."/>
            <person name="Naidoo K."/>
            <person name="Pethybridge S.J."/>
            <person name="Sun J."/>
            <person name="Steenkamp E.T."/>
            <person name="van der Nest M.A."/>
            <person name="van Wyk S."/>
            <person name="Wingfield M.J."/>
            <person name="Xiong C."/>
            <person name="Yue Q."/>
            <person name="Zhang X."/>
        </authorList>
    </citation>
    <scope>NUCLEOTIDE SEQUENCE [LARGE SCALE GENOMIC DNA]</scope>
    <source>
        <strain evidence="2 3">DSM 5745</strain>
    </source>
</reference>
<name>A0A3D8RRY5_9EURO</name>
<dbReference type="STRING" id="1810919.A0A3D8RRY5"/>
<accession>A0A3D8RRY5</accession>
<gene>
    <name evidence="2" type="ORF">DSM5745_06710</name>
</gene>
<proteinExistence type="predicted"/>